<proteinExistence type="predicted"/>
<organism evidence="2 3">
    <name type="scientific">Diaporthe eres</name>
    <name type="common">Phomopsis oblonga</name>
    <dbReference type="NCBI Taxonomy" id="83184"/>
    <lineage>
        <taxon>Eukaryota</taxon>
        <taxon>Fungi</taxon>
        <taxon>Dikarya</taxon>
        <taxon>Ascomycota</taxon>
        <taxon>Pezizomycotina</taxon>
        <taxon>Sordariomycetes</taxon>
        <taxon>Sordariomycetidae</taxon>
        <taxon>Diaporthales</taxon>
        <taxon>Diaporthaceae</taxon>
        <taxon>Diaporthe</taxon>
        <taxon>Diaporthe eres species complex</taxon>
    </lineage>
</organism>
<reference evidence="2 3" key="1">
    <citation type="submission" date="2024-02" db="EMBL/GenBank/DDBJ databases">
        <title>De novo assembly and annotation of 12 fungi associated with fruit tree decline syndrome in Ontario, Canada.</title>
        <authorList>
            <person name="Sulman M."/>
            <person name="Ellouze W."/>
            <person name="Ilyukhin E."/>
        </authorList>
    </citation>
    <scope>NUCLEOTIDE SEQUENCE [LARGE SCALE GENOMIC DNA]</scope>
    <source>
        <strain evidence="2 3">M169</strain>
    </source>
</reference>
<feature type="region of interest" description="Disordered" evidence="1">
    <location>
        <begin position="343"/>
        <end position="390"/>
    </location>
</feature>
<dbReference type="PANTHER" id="PTHR40130">
    <property type="entry name" value="EXPRESSED PROTEIN"/>
    <property type="match status" value="1"/>
</dbReference>
<gene>
    <name evidence="2" type="ORF">SLS63_002043</name>
</gene>
<feature type="region of interest" description="Disordered" evidence="1">
    <location>
        <begin position="263"/>
        <end position="291"/>
    </location>
</feature>
<sequence length="517" mass="55926">MCSLVSGKAAHDHAKAALDATQTADSTVAINEHTLAAGEFSNAAKATSSIEALRTLRLLEQHHQRLSELIKFSVEHPGKHANSEKHDRETGEKDPAQAAGSEASSGPVAGSASKAPATLPGLTPQRRYPPSRELSSSIASNLASARGIRASRYRGQPLAPSISNDQAPGNVDLTARNTGSRTKMQHMLDSKTGKPKPSWVPPTQAPSQSSRPPSVDEAVENEPAPGNAPADEGFSRFYSTFGSIINRLSTPLAFAGLPLVTEESTAESPAPEVLPQKRDRGKTIPTSGEEPDLSKIYSKAALRAVQRDGHAVNDSFYVVPTSGHTVSYANILNFDQKERRRAIAASHHDGEVEPADDPDEDDFVDARESQVSVSPSTKRRSGKSQSQTERDLYNVIEELSTENASLKSMLDRVTKRLQLFEASAQHSRLALADSMRIARPGSPMSHSGGAQGQATDEALKKRNQELEEELLTASKQFEVLEKDNKRLRHNLDKYRDKWESLKAGAKARRDAAQSTDA</sequence>
<feature type="region of interest" description="Disordered" evidence="1">
    <location>
        <begin position="498"/>
        <end position="517"/>
    </location>
</feature>
<dbReference type="Proteomes" id="UP001430848">
    <property type="component" value="Unassembled WGS sequence"/>
</dbReference>
<evidence type="ECO:0000313" key="3">
    <source>
        <dbReference type="Proteomes" id="UP001430848"/>
    </source>
</evidence>
<name>A0ABR1PK02_DIAER</name>
<protein>
    <submittedName>
        <fullName evidence="2">Uncharacterized protein</fullName>
    </submittedName>
</protein>
<feature type="compositionally biased region" description="Basic and acidic residues" evidence="1">
    <location>
        <begin position="71"/>
        <end position="95"/>
    </location>
</feature>
<dbReference type="PANTHER" id="PTHR40130:SF1">
    <property type="entry name" value="SPINDLE POLE BODY-ASSOCIATED PROTEIN CUT12 DOMAIN-CONTAINING PROTEIN"/>
    <property type="match status" value="1"/>
</dbReference>
<feature type="region of interest" description="Disordered" evidence="1">
    <location>
        <begin position="154"/>
        <end position="232"/>
    </location>
</feature>
<comment type="caution">
    <text evidence="2">The sequence shown here is derived from an EMBL/GenBank/DDBJ whole genome shotgun (WGS) entry which is preliminary data.</text>
</comment>
<feature type="region of interest" description="Disordered" evidence="1">
    <location>
        <begin position="441"/>
        <end position="464"/>
    </location>
</feature>
<evidence type="ECO:0000313" key="2">
    <source>
        <dbReference type="EMBL" id="KAK7738706.1"/>
    </source>
</evidence>
<keyword evidence="3" id="KW-1185">Reference proteome</keyword>
<accession>A0ABR1PK02</accession>
<evidence type="ECO:0000256" key="1">
    <source>
        <dbReference type="SAM" id="MobiDB-lite"/>
    </source>
</evidence>
<feature type="region of interest" description="Disordered" evidence="1">
    <location>
        <begin position="71"/>
        <end position="139"/>
    </location>
</feature>
<dbReference type="EMBL" id="JAKNSF020000005">
    <property type="protein sequence ID" value="KAK7738706.1"/>
    <property type="molecule type" value="Genomic_DNA"/>
</dbReference>
<feature type="compositionally biased region" description="Acidic residues" evidence="1">
    <location>
        <begin position="352"/>
        <end position="363"/>
    </location>
</feature>